<dbReference type="Ensembl" id="ENSGMOT00000044799.1">
    <property type="protein sequence ID" value="ENSGMOP00000048966.1"/>
    <property type="gene ID" value="ENSGMOG00000007651.2"/>
</dbReference>
<evidence type="ECO:0000256" key="5">
    <source>
        <dbReference type="ARBA" id="ARBA00055285"/>
    </source>
</evidence>
<dbReference type="PANTHER" id="PTHR10411">
    <property type="entry name" value="GROWTH ARREST AND DNA DAMAGE-INDUCIBLE PROTEIN GADD45"/>
    <property type="match status" value="1"/>
</dbReference>
<comment type="function">
    <text evidence="5">Involved in the regulation of growth and apoptosis. Mediates activation of stress-responsive MTK1/MEKK4 MAPKKK.</text>
</comment>
<evidence type="ECO:0000256" key="6">
    <source>
        <dbReference type="ARBA" id="ARBA00065160"/>
    </source>
</evidence>
<dbReference type="GO" id="GO:0043410">
    <property type="term" value="P:positive regulation of MAPK cascade"/>
    <property type="evidence" value="ECO:0007669"/>
    <property type="project" value="UniProtKB-ARBA"/>
</dbReference>
<dbReference type="Gene3D" id="3.30.1330.30">
    <property type="match status" value="1"/>
</dbReference>
<keyword evidence="10" id="KW-1185">Reference proteome</keyword>
<comment type="subunit">
    <text evidence="6">Undergoes concentration-dependent homodimerization, which is required for growth inhibititory activity and enhances interaction with PCNA. Interacts with GADD45GIP1. Interacts with PCNA.</text>
</comment>
<dbReference type="InterPro" id="IPR024824">
    <property type="entry name" value="GADD45"/>
</dbReference>
<dbReference type="FunFam" id="3.30.1330.30:FF:000018">
    <property type="entry name" value="growth arrest and DNA damage-inducible protein GADD45 gamma"/>
    <property type="match status" value="1"/>
</dbReference>
<dbReference type="GO" id="GO:0030154">
    <property type="term" value="P:cell differentiation"/>
    <property type="evidence" value="ECO:0007669"/>
    <property type="project" value="UniProtKB-KW"/>
</dbReference>
<keyword evidence="2" id="KW-0217">Developmental protein</keyword>
<dbReference type="Proteomes" id="UP000694546">
    <property type="component" value="Chromosome 6"/>
</dbReference>
<dbReference type="OMA" id="SRSAYDW"/>
<evidence type="ECO:0000313" key="9">
    <source>
        <dbReference type="Ensembl" id="ENSGMOP00000048966.1"/>
    </source>
</evidence>
<evidence type="ECO:0000256" key="1">
    <source>
        <dbReference type="ARBA" id="ARBA00007361"/>
    </source>
</evidence>
<evidence type="ECO:0000256" key="4">
    <source>
        <dbReference type="ARBA" id="ARBA00022782"/>
    </source>
</evidence>
<evidence type="ECO:0000256" key="3">
    <source>
        <dbReference type="ARBA" id="ARBA00022703"/>
    </source>
</evidence>
<reference evidence="9" key="1">
    <citation type="submission" date="2025-08" db="UniProtKB">
        <authorList>
            <consortium name="Ensembl"/>
        </authorList>
    </citation>
    <scope>IDENTIFICATION</scope>
</reference>
<name>A0A8C5BPT2_GADMO</name>
<sequence length="256" mass="28750">MLKRKGGILHYRTNPAPRGVVNNRNSPGTLLSSPWLLSANGRRGEWKTPPLAEKLRCPAIKPTDSRFQSTLKARSFSETVVTFFLTDAKPDRIWITIMTLEEVRGQETTMEIVDRVQSAGTSLEDLLVAAKKQDYLTVGVYESAKIMNVDPDSVAFCVLATDEEYECDIALQIHFTLIQAFCFDNDINVVRVNDIERLADLVGTDATGEPKDAHCILVTSPSANPWKDPSLDKLSLFCEERRSMYDWVPTITLPER</sequence>
<dbReference type="GO" id="GO:0005634">
    <property type="term" value="C:nucleus"/>
    <property type="evidence" value="ECO:0007669"/>
    <property type="project" value="InterPro"/>
</dbReference>
<feature type="domain" description="Ribosomal protein eL8/eL30/eS12/Gadd45" evidence="8">
    <location>
        <begin position="123"/>
        <end position="205"/>
    </location>
</feature>
<dbReference type="InterPro" id="IPR004038">
    <property type="entry name" value="Ribosomal_eL8/eL30/eS12/Gad45"/>
</dbReference>
<keyword evidence="4" id="KW-0221">Differentiation</keyword>
<proteinExistence type="inferred from homology"/>
<keyword evidence="3" id="KW-0053">Apoptosis</keyword>
<protein>
    <recommendedName>
        <fullName evidence="7">Growth arrest and DNA damage-inducible protein GADD45 gamma</fullName>
    </recommendedName>
</protein>
<dbReference type="GeneTree" id="ENSGT00950000182964"/>
<evidence type="ECO:0000259" key="8">
    <source>
        <dbReference type="Pfam" id="PF01248"/>
    </source>
</evidence>
<reference evidence="9" key="2">
    <citation type="submission" date="2025-09" db="UniProtKB">
        <authorList>
            <consortium name="Ensembl"/>
        </authorList>
    </citation>
    <scope>IDENTIFICATION</scope>
</reference>
<evidence type="ECO:0000256" key="2">
    <source>
        <dbReference type="ARBA" id="ARBA00022473"/>
    </source>
</evidence>
<comment type="similarity">
    <text evidence="1">Belongs to the GADD45 family.</text>
</comment>
<evidence type="ECO:0000256" key="7">
    <source>
        <dbReference type="ARBA" id="ARBA00073052"/>
    </source>
</evidence>
<dbReference type="Pfam" id="PF01248">
    <property type="entry name" value="Ribosomal_L7Ae"/>
    <property type="match status" value="1"/>
</dbReference>
<dbReference type="AlphaFoldDB" id="A0A8C5BPT2"/>
<organism evidence="9 10">
    <name type="scientific">Gadus morhua</name>
    <name type="common">Atlantic cod</name>
    <dbReference type="NCBI Taxonomy" id="8049"/>
    <lineage>
        <taxon>Eukaryota</taxon>
        <taxon>Metazoa</taxon>
        <taxon>Chordata</taxon>
        <taxon>Craniata</taxon>
        <taxon>Vertebrata</taxon>
        <taxon>Euteleostomi</taxon>
        <taxon>Actinopterygii</taxon>
        <taxon>Neopterygii</taxon>
        <taxon>Teleostei</taxon>
        <taxon>Neoteleostei</taxon>
        <taxon>Acanthomorphata</taxon>
        <taxon>Zeiogadaria</taxon>
        <taxon>Gadariae</taxon>
        <taxon>Gadiformes</taxon>
        <taxon>Gadoidei</taxon>
        <taxon>Gadidae</taxon>
        <taxon>Gadus</taxon>
    </lineage>
</organism>
<dbReference type="InterPro" id="IPR029064">
    <property type="entry name" value="Ribosomal_eL30-like_sf"/>
</dbReference>
<evidence type="ECO:0000313" key="10">
    <source>
        <dbReference type="Proteomes" id="UP000694546"/>
    </source>
</evidence>
<dbReference type="GO" id="GO:0006915">
    <property type="term" value="P:apoptotic process"/>
    <property type="evidence" value="ECO:0007669"/>
    <property type="project" value="UniProtKB-KW"/>
</dbReference>
<dbReference type="GO" id="GO:0051726">
    <property type="term" value="P:regulation of cell cycle"/>
    <property type="evidence" value="ECO:0007669"/>
    <property type="project" value="InterPro"/>
</dbReference>
<dbReference type="GO" id="GO:0005737">
    <property type="term" value="C:cytoplasm"/>
    <property type="evidence" value="ECO:0007669"/>
    <property type="project" value="TreeGrafter"/>
</dbReference>
<dbReference type="PANTHER" id="PTHR10411:SF4">
    <property type="entry name" value="GROWTH ARREST AND DNA DAMAGE-INDUCIBLE PROTEIN GADD45 GAMMA"/>
    <property type="match status" value="1"/>
</dbReference>
<accession>A0A8C5BPT2</accession>